<comment type="similarity">
    <text evidence="1">Belongs to the LytR/CpsA/Psr (LCP) family.</text>
</comment>
<evidence type="ECO:0000259" key="4">
    <source>
        <dbReference type="Pfam" id="PF03816"/>
    </source>
</evidence>
<evidence type="ECO:0000256" key="1">
    <source>
        <dbReference type="ARBA" id="ARBA00006068"/>
    </source>
</evidence>
<evidence type="ECO:0000313" key="5">
    <source>
        <dbReference type="EMBL" id="QDP94723.1"/>
    </source>
</evidence>
<reference evidence="5 6" key="1">
    <citation type="submission" date="2019-07" db="EMBL/GenBank/DDBJ databases">
        <title>Microlunatus dokdonensis sp. nov. isolated from the rhizospheric soil of the wild plant Elymus tsukushiensis.</title>
        <authorList>
            <person name="Ghim S.-Y."/>
            <person name="Hwang Y.-J."/>
            <person name="Son J.-S."/>
            <person name="Shin J.-H."/>
        </authorList>
    </citation>
    <scope>NUCLEOTIDE SEQUENCE [LARGE SCALE GENOMIC DNA]</scope>
    <source>
        <strain evidence="5 6">KUDC0627</strain>
    </source>
</reference>
<keyword evidence="3" id="KW-0472">Membrane</keyword>
<dbReference type="PANTHER" id="PTHR33392:SF6">
    <property type="entry name" value="POLYISOPRENYL-TEICHOIC ACID--PEPTIDOGLYCAN TEICHOIC ACID TRANSFERASE TAGU"/>
    <property type="match status" value="1"/>
</dbReference>
<organism evidence="5 6">
    <name type="scientific">Microlunatus elymi</name>
    <dbReference type="NCBI Taxonomy" id="2596828"/>
    <lineage>
        <taxon>Bacteria</taxon>
        <taxon>Bacillati</taxon>
        <taxon>Actinomycetota</taxon>
        <taxon>Actinomycetes</taxon>
        <taxon>Propionibacteriales</taxon>
        <taxon>Propionibacteriaceae</taxon>
        <taxon>Microlunatus</taxon>
    </lineage>
</organism>
<dbReference type="KEGG" id="mik:FOE78_01250"/>
<dbReference type="Gene3D" id="3.40.630.190">
    <property type="entry name" value="LCP protein"/>
    <property type="match status" value="1"/>
</dbReference>
<feature type="region of interest" description="Disordered" evidence="2">
    <location>
        <begin position="1"/>
        <end position="27"/>
    </location>
</feature>
<dbReference type="AlphaFoldDB" id="A0A516PU93"/>
<gene>
    <name evidence="5" type="ORF">FOE78_01250</name>
</gene>
<evidence type="ECO:0000313" key="6">
    <source>
        <dbReference type="Proteomes" id="UP000319263"/>
    </source>
</evidence>
<sequence>MSSSTPPDDQGLDLFERDDSAPAPRRAPRRRWPKRLLITLLAVVVVVVAAGVIYALSIERSITGNLKHSDNLPPDTPTAAGQSPRPEKPSNDKSLNFVLMGSDSRDPNNMQDNGRSDTLMILHLDADRKNAYIVSFPRDMYVPIPGHGKSKINAAYSWGGPQLAVSTLEQLTGTRMDHVAQVNFEGFINLTDTLGGVTVTNKYAFKSHGYDYPKGKITLQGEKALWFVRERHHLPNGDLDRSANQRKVVQAIMAKGLSSSTISNPLKFNSFVSGVAKDVTVDNGLTSSEIRNVALSLRLSPSNIEQIQAPVSGFANVSGVGSIDVVDQAKMKELAKDLRKDNLDAYVKKYPKG</sequence>
<dbReference type="InterPro" id="IPR050922">
    <property type="entry name" value="LytR/CpsA/Psr_CW_biosynth"/>
</dbReference>
<dbReference type="Pfam" id="PF03816">
    <property type="entry name" value="LytR_cpsA_psr"/>
    <property type="match status" value="1"/>
</dbReference>
<feature type="transmembrane region" description="Helical" evidence="3">
    <location>
        <begin position="36"/>
        <end position="56"/>
    </location>
</feature>
<keyword evidence="6" id="KW-1185">Reference proteome</keyword>
<evidence type="ECO:0000256" key="3">
    <source>
        <dbReference type="SAM" id="Phobius"/>
    </source>
</evidence>
<dbReference type="RefSeq" id="WP_143984712.1">
    <property type="nucleotide sequence ID" value="NZ_CP041692.1"/>
</dbReference>
<dbReference type="InterPro" id="IPR004474">
    <property type="entry name" value="LytR_CpsA_psr"/>
</dbReference>
<dbReference type="PANTHER" id="PTHR33392">
    <property type="entry name" value="POLYISOPRENYL-TEICHOIC ACID--PEPTIDOGLYCAN TEICHOIC ACID TRANSFERASE TAGU"/>
    <property type="match status" value="1"/>
</dbReference>
<dbReference type="Proteomes" id="UP000319263">
    <property type="component" value="Chromosome"/>
</dbReference>
<keyword evidence="3" id="KW-1133">Transmembrane helix</keyword>
<accession>A0A516PU93</accession>
<name>A0A516PU93_9ACTN</name>
<feature type="domain" description="Cell envelope-related transcriptional attenuator" evidence="4">
    <location>
        <begin position="115"/>
        <end position="255"/>
    </location>
</feature>
<keyword evidence="3" id="KW-0812">Transmembrane</keyword>
<feature type="region of interest" description="Disordered" evidence="2">
    <location>
        <begin position="65"/>
        <end position="111"/>
    </location>
</feature>
<proteinExistence type="inferred from homology"/>
<evidence type="ECO:0000256" key="2">
    <source>
        <dbReference type="SAM" id="MobiDB-lite"/>
    </source>
</evidence>
<dbReference type="OrthoDB" id="9782542at2"/>
<dbReference type="EMBL" id="CP041692">
    <property type="protein sequence ID" value="QDP94723.1"/>
    <property type="molecule type" value="Genomic_DNA"/>
</dbReference>
<protein>
    <submittedName>
        <fullName evidence="5">LytR family transcriptional regulator</fullName>
    </submittedName>
</protein>
<dbReference type="NCBIfam" id="TIGR00350">
    <property type="entry name" value="lytR_cpsA_psr"/>
    <property type="match status" value="1"/>
</dbReference>